<evidence type="ECO:0000313" key="2">
    <source>
        <dbReference type="WBParaSite" id="nRc.2.0.1.t38769-RA"/>
    </source>
</evidence>
<name>A0A915KJ35_ROMCU</name>
<accession>A0A915KJ35</accession>
<sequence length="167" mass="19206">MFNDIADKILNSENVIHDPTSNNGDNVLADHLKTICGNLYGVDNINVKPINLIYMIYGALFTLPYTTKLEDNDVEAVLVRKTQTDLKILISYNTDEKLKIKVLVFNVEQRTVHKPMNFRLINTMYEKLKSVKKGRLLTKPEFRQAFTKIHNFDIHQTPDGRVDIQAS</sequence>
<protein>
    <submittedName>
        <fullName evidence="2">Uncharacterized protein</fullName>
    </submittedName>
</protein>
<evidence type="ECO:0000313" key="1">
    <source>
        <dbReference type="Proteomes" id="UP000887565"/>
    </source>
</evidence>
<keyword evidence="1" id="KW-1185">Reference proteome</keyword>
<reference evidence="2" key="1">
    <citation type="submission" date="2022-11" db="UniProtKB">
        <authorList>
            <consortium name="WormBaseParasite"/>
        </authorList>
    </citation>
    <scope>IDENTIFICATION</scope>
</reference>
<organism evidence="1 2">
    <name type="scientific">Romanomermis culicivorax</name>
    <name type="common">Nematode worm</name>
    <dbReference type="NCBI Taxonomy" id="13658"/>
    <lineage>
        <taxon>Eukaryota</taxon>
        <taxon>Metazoa</taxon>
        <taxon>Ecdysozoa</taxon>
        <taxon>Nematoda</taxon>
        <taxon>Enoplea</taxon>
        <taxon>Dorylaimia</taxon>
        <taxon>Mermithida</taxon>
        <taxon>Mermithoidea</taxon>
        <taxon>Mermithidae</taxon>
        <taxon>Romanomermis</taxon>
    </lineage>
</organism>
<dbReference type="Proteomes" id="UP000887565">
    <property type="component" value="Unplaced"/>
</dbReference>
<dbReference type="WBParaSite" id="nRc.2.0.1.t38769-RA">
    <property type="protein sequence ID" value="nRc.2.0.1.t38769-RA"/>
    <property type="gene ID" value="nRc.2.0.1.g38769"/>
</dbReference>
<proteinExistence type="predicted"/>
<dbReference type="AlphaFoldDB" id="A0A915KJ35"/>